<gene>
    <name evidence="1" type="ORF">NCTC11421_02722</name>
</gene>
<accession>A0A378W177</accession>
<protein>
    <submittedName>
        <fullName evidence="1">Uncharacterized protein</fullName>
    </submittedName>
</protein>
<sequence length="141" mass="16091">MFNLKDWSSVIRRCINGIIYPITSQIVYTICTNSTEKIFRQEMNCRCSSRYCNKIPHVGPPLVVAALATFPAILSVTGPPLKPASIHEVEVQSFLYSFSWLVFLKIRLTKHMADILKKIQSTLNKIQIPTIFVNVVEKKHI</sequence>
<name>A0A378W177_NEIGO</name>
<organism evidence="1">
    <name type="scientific">Neisseria gonorrhoeae</name>
    <dbReference type="NCBI Taxonomy" id="485"/>
    <lineage>
        <taxon>Bacteria</taxon>
        <taxon>Pseudomonadati</taxon>
        <taxon>Pseudomonadota</taxon>
        <taxon>Betaproteobacteria</taxon>
        <taxon>Neisseriales</taxon>
        <taxon>Neisseriaceae</taxon>
        <taxon>Neisseria</taxon>
    </lineage>
</organism>
<dbReference type="AlphaFoldDB" id="A0A378W177"/>
<dbReference type="EMBL" id="UGRI01000001">
    <property type="protein sequence ID" value="SUA24718.1"/>
    <property type="molecule type" value="Genomic_DNA"/>
</dbReference>
<proteinExistence type="predicted"/>
<evidence type="ECO:0000313" key="1">
    <source>
        <dbReference type="EMBL" id="SUA24718.1"/>
    </source>
</evidence>
<reference evidence="1" key="1">
    <citation type="submission" date="2018-06" db="EMBL/GenBank/DDBJ databases">
        <authorList>
            <consortium name="Pathogen Informatics"/>
            <person name="Doyle S."/>
        </authorList>
    </citation>
    <scope>NUCLEOTIDE SEQUENCE [LARGE SCALE GENOMIC DNA]</scope>
    <source>
        <strain evidence="1">NCTC11421</strain>
    </source>
</reference>